<evidence type="ECO:0000256" key="3">
    <source>
        <dbReference type="ARBA" id="ARBA00012400"/>
    </source>
</evidence>
<dbReference type="InterPro" id="IPR040457">
    <property type="entry name" value="GCP_C"/>
</dbReference>
<dbReference type="GO" id="GO:0051225">
    <property type="term" value="P:spindle assembly"/>
    <property type="evidence" value="ECO:0007669"/>
    <property type="project" value="TreeGrafter"/>
</dbReference>
<dbReference type="InterPro" id="IPR006366">
    <property type="entry name" value="CobA/CysG_C"/>
</dbReference>
<dbReference type="GO" id="GO:0032259">
    <property type="term" value="P:methylation"/>
    <property type="evidence" value="ECO:0007669"/>
    <property type="project" value="UniProtKB-KW"/>
</dbReference>
<evidence type="ECO:0000256" key="8">
    <source>
        <dbReference type="ARBA" id="ARBA00022691"/>
    </source>
</evidence>
<dbReference type="InterPro" id="IPR014777">
    <property type="entry name" value="4pyrrole_Mease_sub1"/>
</dbReference>
<dbReference type="FunFam" id="3.40.1010.10:FF:000006">
    <property type="entry name" value="Siroheme synthase, putative"/>
    <property type="match status" value="1"/>
</dbReference>
<dbReference type="Gene3D" id="1.20.120.1900">
    <property type="entry name" value="Gamma-tubulin complex, C-terminal domain"/>
    <property type="match status" value="1"/>
</dbReference>
<evidence type="ECO:0000256" key="15">
    <source>
        <dbReference type="SAM" id="MobiDB-lite"/>
    </source>
</evidence>
<dbReference type="VEuPathDB" id="FungiDB:DNF11_1507"/>
<evidence type="ECO:0000256" key="1">
    <source>
        <dbReference type="ARBA" id="ARBA00004245"/>
    </source>
</evidence>
<keyword evidence="10" id="KW-0560">Oxidoreductase</keyword>
<evidence type="ECO:0000256" key="10">
    <source>
        <dbReference type="ARBA" id="ARBA00023002"/>
    </source>
</evidence>
<keyword evidence="9" id="KW-0493">Microtubule</keyword>
<gene>
    <name evidence="20" type="primary">alp4</name>
    <name evidence="20" type="ORF">DNF11_1507</name>
</gene>
<feature type="region of interest" description="Disordered" evidence="15">
    <location>
        <begin position="695"/>
        <end position="716"/>
    </location>
</feature>
<evidence type="ECO:0000256" key="5">
    <source>
        <dbReference type="ARBA" id="ARBA00022490"/>
    </source>
</evidence>
<feature type="compositionally biased region" description="Basic and acidic residues" evidence="15">
    <location>
        <begin position="273"/>
        <end position="295"/>
    </location>
</feature>
<feature type="domain" description="Siroheme synthase central" evidence="18">
    <location>
        <begin position="159"/>
        <end position="183"/>
    </location>
</feature>
<dbReference type="Pfam" id="PF04130">
    <property type="entry name" value="GCP_C_terminal"/>
    <property type="match status" value="1"/>
</dbReference>
<feature type="region of interest" description="Disordered" evidence="15">
    <location>
        <begin position="944"/>
        <end position="971"/>
    </location>
</feature>
<feature type="compositionally biased region" description="Acidic residues" evidence="15">
    <location>
        <begin position="951"/>
        <end position="962"/>
    </location>
</feature>
<keyword evidence="11" id="KW-0520">NAD</keyword>
<evidence type="ECO:0000256" key="12">
    <source>
        <dbReference type="ARBA" id="ARBA00023212"/>
    </source>
</evidence>
<reference evidence="20 21" key="1">
    <citation type="submission" date="2018-10" db="EMBL/GenBank/DDBJ databases">
        <title>Complete genome sequence of Malassezia restricta CBS 7877.</title>
        <authorList>
            <person name="Morand S.C."/>
            <person name="Bertignac M."/>
            <person name="Iltis A."/>
            <person name="Kolder I."/>
            <person name="Pirovano W."/>
            <person name="Jourdain R."/>
            <person name="Clavaud C."/>
        </authorList>
    </citation>
    <scope>NUCLEOTIDE SEQUENCE [LARGE SCALE GENOMIC DNA]</scope>
    <source>
        <strain evidence="20 21">CBS 7877</strain>
    </source>
</reference>
<dbReference type="GO" id="GO:0043015">
    <property type="term" value="F:gamma-tubulin binding"/>
    <property type="evidence" value="ECO:0007669"/>
    <property type="project" value="InterPro"/>
</dbReference>
<dbReference type="GO" id="GO:0031122">
    <property type="term" value="P:cytoplasmic microtubule organization"/>
    <property type="evidence" value="ECO:0007669"/>
    <property type="project" value="TreeGrafter"/>
</dbReference>
<dbReference type="EMBL" id="CP033150">
    <property type="protein sequence ID" value="AYO42457.1"/>
    <property type="molecule type" value="Genomic_DNA"/>
</dbReference>
<dbReference type="InterPro" id="IPR041470">
    <property type="entry name" value="GCP_N"/>
</dbReference>
<dbReference type="EC" id="1.3.1.76" evidence="3"/>
<sequence>MTSTASLLLAHRPEQRTLLVIGEGKLVHARMCAAREAGMIAKHVWHTPLAEAPPDQFYSVSHASLFPPPGEGDACKDAWGRILDEIDGEDKCLFAVCVTDTLTTVPNDVDARRLRCQMLAQACRARRLPINVTDVPDLCDFSFPATHRFVAQDADHPSSLQIAVTTNGRGCRLAGRIRRHVVSSLPASVGLAVERIGDMREMAKTRACRGVAGEHEDEPILTDTLGYVSTDSHDACSAQRQRMRSVAQISEYWPLECLATLDATQMRALLENEETRSGAPHPDERATKRSRHDIDVTPPTKKGRVYLLGSGPGHPALLTVAAKEILMSPDTDLILSDKLVPTAVLALLPPSTPFVIAKKFPGNAEGAQSELITQALDAAREGKTVVRLKQGDPFVYGRGGEELVACQNAGIDCTVIPGISSALAGPLMFNIPVTQRGAAESMIMCTGVGRGGKRVMLPGYERSRTLLLLMGVARLPTVIETLVSESSEGRHGAAYPPYTPIAIIERASSNDQRMIASTLERIAHVMDMHVSDGQRPPAMMVVGWAVLSLAMETPGARVLDDEAEGCASPASLAERDASRIAQWLGPRGHVIREGLPSGYDRFLQASLPDNALHGPRSESGWAPPRYQDPRPSTRVALASVRTMSTPHGQAPPSVHRASRSIPFTPGRANSRRAAMSAKQYDRYLRRLSAVEHSTRRVMGAARHTPSSALHEEEETTPIARTPSHIILPPMIQKLDRGPSPVPPPVPETRAMPSESYLDEASFVLNPLSGRLPPSRKEPQTLEASHHVPSLALADTTLQDVLLVEDLLYVLIGIEGNYVQFAPDFKPDDLGHRLNGARYVIDAALNPSIRELVERILPLASYYTSICAFVDCESGLEYGTVMHALCAAVRQQLDAYEELVTEMEERLLSSPDFTLQQMWLTMHPMLRTLGLIHSVTSDIASITHADVLPRDDEPDEDEEDESSEAGYDSDASQLERDRRALLGLDDGLEQGIVGGIVKGGEVLSKLWDRLTQLGGDPVAHTLFLALFREASQPYARTLLRWITSGVLLDPYEEFMVVEDARVTRASLESNPTDEYWECRYMLRDERFYAQQEQRARDGDPGADDVDEARGELTGGAKIPAFLEPWKHKILLAGKYLNAIRECGIDVSNAQSERVQTLFGTQDAHVEAYLALDAKLERVVMDDEAFSVCIERAYQRANAALLRLLKWDKDIIGRLCALKHYFFFSQSDFLHTFLDQSEHELRKIVDPQRIRETTLLRLQTQLDTALGSSDSVGFMDPYREDLRVDLAKERAYDQLQRIADTKGVVEIAKLRAKQQAERQQQGTREVAMYLLQFDVHVQFPVSLVISKKNILRWQFIHRCLLLFKLLERALTDVWVDQTMSWRRRRDKRPHAAPMERWKMRVHLLRQRMLLLVQQLLAFYTIEIIEPNWHELERKLHEAQSVDEFMKHHFDFLNTCRKECMLTDYRYLECHRKLMNTITAFTESKLRFAEQCEAMQQAVDAWYERGDETASPPALVDEGDILTKIEASWNKHSRTFRDVVNLLSTTDNPAALPLAYRLQTTLR</sequence>
<dbReference type="InterPro" id="IPR000878">
    <property type="entry name" value="4pyrrol_Mease"/>
</dbReference>
<dbReference type="PANTHER" id="PTHR19302:SF13">
    <property type="entry name" value="GAMMA-TUBULIN COMPLEX COMPONENT 2"/>
    <property type="match status" value="1"/>
</dbReference>
<evidence type="ECO:0000313" key="20">
    <source>
        <dbReference type="EMBL" id="AYO42457.1"/>
    </source>
</evidence>
<dbReference type="InterPro" id="IPR042241">
    <property type="entry name" value="GCP_C_sf"/>
</dbReference>
<keyword evidence="8" id="KW-0949">S-adenosyl-L-methionine</keyword>
<accession>A0A3G2S8T2</accession>
<evidence type="ECO:0000256" key="9">
    <source>
        <dbReference type="ARBA" id="ARBA00022701"/>
    </source>
</evidence>
<dbReference type="InterPro" id="IPR014776">
    <property type="entry name" value="4pyrrole_Mease_sub2"/>
</dbReference>
<feature type="region of interest" description="Disordered" evidence="15">
    <location>
        <begin position="644"/>
        <end position="673"/>
    </location>
</feature>
<keyword evidence="12" id="KW-0206">Cytoskeleton</keyword>
<dbReference type="Gene3D" id="3.40.50.720">
    <property type="entry name" value="NAD(P)-binding Rossmann-like Domain"/>
    <property type="match status" value="1"/>
</dbReference>
<proteinExistence type="inferred from homology"/>
<dbReference type="Gene3D" id="3.40.1010.10">
    <property type="entry name" value="Cobalt-precorrin-4 Transmethylase, Domain 1"/>
    <property type="match status" value="1"/>
</dbReference>
<dbReference type="InterPro" id="IPR007259">
    <property type="entry name" value="GCP"/>
</dbReference>
<feature type="region of interest" description="Disordered" evidence="15">
    <location>
        <begin position="271"/>
        <end position="302"/>
    </location>
</feature>
<evidence type="ECO:0000256" key="11">
    <source>
        <dbReference type="ARBA" id="ARBA00023027"/>
    </source>
</evidence>
<keyword evidence="5" id="KW-0963">Cytoplasm</keyword>
<evidence type="ECO:0000313" key="21">
    <source>
        <dbReference type="Proteomes" id="UP000269793"/>
    </source>
</evidence>
<evidence type="ECO:0000256" key="4">
    <source>
        <dbReference type="ARBA" id="ARBA00022481"/>
    </source>
</evidence>
<evidence type="ECO:0000259" key="19">
    <source>
        <dbReference type="Pfam" id="PF17681"/>
    </source>
</evidence>
<feature type="domain" description="Tetrapyrrole methylase" evidence="16">
    <location>
        <begin position="304"/>
        <end position="522"/>
    </location>
</feature>
<dbReference type="GO" id="GO:0044732">
    <property type="term" value="C:mitotic spindle pole body"/>
    <property type="evidence" value="ECO:0007669"/>
    <property type="project" value="TreeGrafter"/>
</dbReference>
<keyword evidence="21" id="KW-1185">Reference proteome</keyword>
<evidence type="ECO:0000256" key="13">
    <source>
        <dbReference type="ARBA" id="ARBA00023244"/>
    </source>
</evidence>
<name>A0A3G2S8T2_MALR7</name>
<protein>
    <recommendedName>
        <fullName evidence="3">precorrin-2 dehydrogenase</fullName>
        <ecNumber evidence="3">1.3.1.76</ecNumber>
    </recommendedName>
</protein>
<dbReference type="GO" id="GO:0000930">
    <property type="term" value="C:gamma-tubulin complex"/>
    <property type="evidence" value="ECO:0007669"/>
    <property type="project" value="TreeGrafter"/>
</dbReference>
<dbReference type="SUPFAM" id="SSF53790">
    <property type="entry name" value="Tetrapyrrole methylase"/>
    <property type="match status" value="1"/>
</dbReference>
<feature type="domain" description="Gamma tubulin complex component C-terminal" evidence="17">
    <location>
        <begin position="1211"/>
        <end position="1555"/>
    </location>
</feature>
<dbReference type="Pfam" id="PF17681">
    <property type="entry name" value="GCP_N_terminal"/>
    <property type="match status" value="1"/>
</dbReference>
<evidence type="ECO:0000256" key="6">
    <source>
        <dbReference type="ARBA" id="ARBA00022603"/>
    </source>
</evidence>
<dbReference type="InterPro" id="IPR035996">
    <property type="entry name" value="4pyrrol_Methylase_sf"/>
</dbReference>
<dbReference type="GO" id="GO:0051321">
    <property type="term" value="P:meiotic cell cycle"/>
    <property type="evidence" value="ECO:0007669"/>
    <property type="project" value="TreeGrafter"/>
</dbReference>
<evidence type="ECO:0000259" key="16">
    <source>
        <dbReference type="Pfam" id="PF00590"/>
    </source>
</evidence>
<keyword evidence="7" id="KW-0808">Transferase</keyword>
<dbReference type="Pfam" id="PF00590">
    <property type="entry name" value="TP_methylase"/>
    <property type="match status" value="1"/>
</dbReference>
<dbReference type="Gene3D" id="3.30.950.10">
    <property type="entry name" value="Methyltransferase, Cobalt-precorrin-4 Transmethylase, Domain 2"/>
    <property type="match status" value="1"/>
</dbReference>
<evidence type="ECO:0000256" key="2">
    <source>
        <dbReference type="ARBA" id="ARBA00010337"/>
    </source>
</evidence>
<dbReference type="GO" id="GO:0008168">
    <property type="term" value="F:methyltransferase activity"/>
    <property type="evidence" value="ECO:0007669"/>
    <property type="project" value="UniProtKB-KW"/>
</dbReference>
<dbReference type="Pfam" id="PF14824">
    <property type="entry name" value="Sirohm_synth_M"/>
    <property type="match status" value="1"/>
</dbReference>
<keyword evidence="4" id="KW-0488">Methylation</keyword>
<dbReference type="GO" id="GO:0005874">
    <property type="term" value="C:microtubule"/>
    <property type="evidence" value="ECO:0007669"/>
    <property type="project" value="UniProtKB-KW"/>
</dbReference>
<dbReference type="GO" id="GO:0007020">
    <property type="term" value="P:microtubule nucleation"/>
    <property type="evidence" value="ECO:0007669"/>
    <property type="project" value="InterPro"/>
</dbReference>
<organism evidence="20 21">
    <name type="scientific">Malassezia restricta (strain ATCC 96810 / NBRC 103918 / CBS 7877)</name>
    <name type="common">Seborrheic dermatitis infection agent</name>
    <dbReference type="NCBI Taxonomy" id="425264"/>
    <lineage>
        <taxon>Eukaryota</taxon>
        <taxon>Fungi</taxon>
        <taxon>Dikarya</taxon>
        <taxon>Basidiomycota</taxon>
        <taxon>Ustilaginomycotina</taxon>
        <taxon>Malasseziomycetes</taxon>
        <taxon>Malasseziales</taxon>
        <taxon>Malasseziaceae</taxon>
        <taxon>Malassezia</taxon>
    </lineage>
</organism>
<dbReference type="GO" id="GO:0000278">
    <property type="term" value="P:mitotic cell cycle"/>
    <property type="evidence" value="ECO:0007669"/>
    <property type="project" value="TreeGrafter"/>
</dbReference>
<comment type="similarity">
    <text evidence="14">In the N-terminal section; belongs to the precorrin methyltransferase family.</text>
</comment>
<dbReference type="STRING" id="425264.A0A3G2S8T2"/>
<evidence type="ECO:0000259" key="17">
    <source>
        <dbReference type="Pfam" id="PF04130"/>
    </source>
</evidence>
<dbReference type="GO" id="GO:0019354">
    <property type="term" value="P:siroheme biosynthetic process"/>
    <property type="evidence" value="ECO:0007669"/>
    <property type="project" value="InterPro"/>
</dbReference>
<keyword evidence="6" id="KW-0489">Methyltransferase</keyword>
<dbReference type="GO" id="GO:0043115">
    <property type="term" value="F:precorrin-2 dehydrogenase activity"/>
    <property type="evidence" value="ECO:0007669"/>
    <property type="project" value="UniProtKB-EC"/>
</dbReference>
<comment type="subcellular location">
    <subcellularLocation>
        <location evidence="1">Cytoplasm</location>
        <location evidence="1">Cytoskeleton</location>
    </subcellularLocation>
</comment>
<dbReference type="GO" id="GO:0051011">
    <property type="term" value="F:microtubule minus-end binding"/>
    <property type="evidence" value="ECO:0007669"/>
    <property type="project" value="TreeGrafter"/>
</dbReference>
<dbReference type="InterPro" id="IPR028281">
    <property type="entry name" value="Sirohaem_synthase_central"/>
</dbReference>
<dbReference type="PANTHER" id="PTHR19302">
    <property type="entry name" value="GAMMA TUBULIN COMPLEX PROTEIN"/>
    <property type="match status" value="1"/>
</dbReference>
<comment type="similarity">
    <text evidence="2">Belongs to the TUBGCP family.</text>
</comment>
<evidence type="ECO:0000256" key="7">
    <source>
        <dbReference type="ARBA" id="ARBA00022679"/>
    </source>
</evidence>
<keyword evidence="13" id="KW-0627">Porphyrin biosynthesis</keyword>
<evidence type="ECO:0000256" key="14">
    <source>
        <dbReference type="ARBA" id="ARBA00035662"/>
    </source>
</evidence>
<dbReference type="CDD" id="cd11642">
    <property type="entry name" value="SUMT"/>
    <property type="match status" value="1"/>
</dbReference>
<evidence type="ECO:0000259" key="18">
    <source>
        <dbReference type="Pfam" id="PF14824"/>
    </source>
</evidence>
<dbReference type="GO" id="GO:0000922">
    <property type="term" value="C:spindle pole"/>
    <property type="evidence" value="ECO:0007669"/>
    <property type="project" value="InterPro"/>
</dbReference>
<dbReference type="NCBIfam" id="TIGR01469">
    <property type="entry name" value="cobA_cysG_Cterm"/>
    <property type="match status" value="1"/>
</dbReference>
<dbReference type="OrthoDB" id="2192946at2759"/>
<dbReference type="Pfam" id="PF13241">
    <property type="entry name" value="NAD_binding_7"/>
    <property type="match status" value="1"/>
</dbReference>
<dbReference type="Proteomes" id="UP000269793">
    <property type="component" value="Chromosome III"/>
</dbReference>
<dbReference type="SUPFAM" id="SSF75615">
    <property type="entry name" value="Siroheme synthase middle domains-like"/>
    <property type="match status" value="1"/>
</dbReference>
<feature type="domain" description="Gamma tubulin complex component protein N-terminal" evidence="19">
    <location>
        <begin position="803"/>
        <end position="1203"/>
    </location>
</feature>